<keyword evidence="9" id="KW-0503">Monooxygenase</keyword>
<name>A0ABV6C8J8_9GAMM</name>
<dbReference type="Pfam" id="PF13434">
    <property type="entry name" value="Lys_Orn_oxgnase"/>
    <property type="match status" value="1"/>
</dbReference>
<keyword evidence="8" id="KW-0812">Transmembrane</keyword>
<evidence type="ECO:0000256" key="4">
    <source>
        <dbReference type="ARBA" id="ARBA00022630"/>
    </source>
</evidence>
<comment type="cofactor">
    <cofactor evidence="1">
        <name>FAD</name>
        <dbReference type="ChEBI" id="CHEBI:57692"/>
    </cofactor>
</comment>
<evidence type="ECO:0000256" key="5">
    <source>
        <dbReference type="ARBA" id="ARBA00022827"/>
    </source>
</evidence>
<protein>
    <submittedName>
        <fullName evidence="9">SidA/IucD/PvdA family monooxygenase</fullName>
    </submittedName>
</protein>
<organism evidence="9 10">
    <name type="scientific">Thorsellia kenyensis</name>
    <dbReference type="NCBI Taxonomy" id="1549888"/>
    <lineage>
        <taxon>Bacteria</taxon>
        <taxon>Pseudomonadati</taxon>
        <taxon>Pseudomonadota</taxon>
        <taxon>Gammaproteobacteria</taxon>
        <taxon>Enterobacterales</taxon>
        <taxon>Thorselliaceae</taxon>
        <taxon>Thorsellia</taxon>
    </lineage>
</organism>
<comment type="similarity">
    <text evidence="3">Belongs to the lysine N(6)-hydroxylase/L-ornithine N(5)-oxygenase family.</text>
</comment>
<evidence type="ECO:0000256" key="8">
    <source>
        <dbReference type="SAM" id="Phobius"/>
    </source>
</evidence>
<keyword evidence="5" id="KW-0274">FAD</keyword>
<accession>A0ABV6C8J8</accession>
<keyword evidence="6" id="KW-0521">NADP</keyword>
<evidence type="ECO:0000256" key="6">
    <source>
        <dbReference type="ARBA" id="ARBA00022857"/>
    </source>
</evidence>
<dbReference type="GO" id="GO:0004497">
    <property type="term" value="F:monooxygenase activity"/>
    <property type="evidence" value="ECO:0007669"/>
    <property type="project" value="UniProtKB-KW"/>
</dbReference>
<evidence type="ECO:0000256" key="3">
    <source>
        <dbReference type="ARBA" id="ARBA00007588"/>
    </source>
</evidence>
<evidence type="ECO:0000256" key="7">
    <source>
        <dbReference type="ARBA" id="ARBA00023002"/>
    </source>
</evidence>
<keyword evidence="8" id="KW-1133">Transmembrane helix</keyword>
<evidence type="ECO:0000313" key="9">
    <source>
        <dbReference type="EMBL" id="MFC0179265.1"/>
    </source>
</evidence>
<keyword evidence="8" id="KW-0472">Membrane</keyword>
<dbReference type="InterPro" id="IPR036188">
    <property type="entry name" value="FAD/NAD-bd_sf"/>
</dbReference>
<proteinExistence type="inferred from homology"/>
<dbReference type="EMBL" id="JBHLXE010000038">
    <property type="protein sequence ID" value="MFC0179265.1"/>
    <property type="molecule type" value="Genomic_DNA"/>
</dbReference>
<keyword evidence="10" id="KW-1185">Reference proteome</keyword>
<evidence type="ECO:0000256" key="2">
    <source>
        <dbReference type="ARBA" id="ARBA00004924"/>
    </source>
</evidence>
<dbReference type="Gene3D" id="3.50.50.60">
    <property type="entry name" value="FAD/NAD(P)-binding domain"/>
    <property type="match status" value="1"/>
</dbReference>
<keyword evidence="7" id="KW-0560">Oxidoreductase</keyword>
<keyword evidence="4" id="KW-0285">Flavoprotein</keyword>
<reference evidence="9 10" key="1">
    <citation type="submission" date="2024-09" db="EMBL/GenBank/DDBJ databases">
        <authorList>
            <person name="Sun Q."/>
            <person name="Mori K."/>
        </authorList>
    </citation>
    <scope>NUCLEOTIDE SEQUENCE [LARGE SCALE GENOMIC DNA]</scope>
    <source>
        <strain evidence="9 10">CCM 8545</strain>
    </source>
</reference>
<gene>
    <name evidence="9" type="ORF">ACFFIT_03985</name>
</gene>
<sequence>MSVTLNIKEFNVVYDVIGIGFGPANLAIAAAIDDLNLTSENSYFLNLSSCFTSLITFM</sequence>
<dbReference type="Proteomes" id="UP001589758">
    <property type="component" value="Unassembled WGS sequence"/>
</dbReference>
<evidence type="ECO:0000256" key="1">
    <source>
        <dbReference type="ARBA" id="ARBA00001974"/>
    </source>
</evidence>
<dbReference type="RefSeq" id="WP_385876361.1">
    <property type="nucleotide sequence ID" value="NZ_JBHLXE010000038.1"/>
</dbReference>
<comment type="pathway">
    <text evidence="2">Siderophore biosynthesis.</text>
</comment>
<comment type="caution">
    <text evidence="9">The sequence shown here is derived from an EMBL/GenBank/DDBJ whole genome shotgun (WGS) entry which is preliminary data.</text>
</comment>
<evidence type="ECO:0000313" key="10">
    <source>
        <dbReference type="Proteomes" id="UP001589758"/>
    </source>
</evidence>
<dbReference type="InterPro" id="IPR025700">
    <property type="entry name" value="Lys/Orn_oxygenase"/>
</dbReference>
<feature type="transmembrane region" description="Helical" evidence="8">
    <location>
        <begin position="12"/>
        <end position="32"/>
    </location>
</feature>